<dbReference type="AlphaFoldDB" id="A0A1I4WJF5"/>
<dbReference type="Pfam" id="PF00582">
    <property type="entry name" value="Usp"/>
    <property type="match status" value="2"/>
</dbReference>
<feature type="domain" description="UspA" evidence="3">
    <location>
        <begin position="9"/>
        <end position="146"/>
    </location>
</feature>
<dbReference type="PANTHER" id="PTHR46268">
    <property type="entry name" value="STRESS RESPONSE PROTEIN NHAX"/>
    <property type="match status" value="1"/>
</dbReference>
<protein>
    <submittedName>
        <fullName evidence="4">Nucleotide-binding universal stress protein, UspA family</fullName>
    </submittedName>
</protein>
<evidence type="ECO:0000313" key="5">
    <source>
        <dbReference type="Proteomes" id="UP000199614"/>
    </source>
</evidence>
<dbReference type="Proteomes" id="UP000199614">
    <property type="component" value="Unassembled WGS sequence"/>
</dbReference>
<dbReference type="InterPro" id="IPR014729">
    <property type="entry name" value="Rossmann-like_a/b/a_fold"/>
</dbReference>
<sequence>MAGGRGRAPVVVAVDGTGNARDAVEWASSEAAARGCPLRIVHAYRPPLPVDFCGTVPSPESVFTLRAEVEELLAAEVARARSVASEIEVRAVPLQGPPVRALLDVAAGADLLVVGRRTRTGLRERLTRSVSRQVTAYAACPVVVVRPRPDEDPCGWSPPRVVVGVDDSGTGRAAMGFALRAARQRGVPLVAVRAWTPDRPADLEAASAPVAQTELVAHRALERVLCRQRDEFPDVPVHALVVARADPARALVTHSEGAAMVVVGSRDRGQPWAAAPGSVGRSVLRLARCPLAVVGAVPAGTTGGGPGRPSRPAREPRDRRDGWHPA</sequence>
<name>A0A1I4WJF5_PSUAM</name>
<organism evidence="4 5">
    <name type="scientific">Pseudonocardia ammonioxydans</name>
    <dbReference type="NCBI Taxonomy" id="260086"/>
    <lineage>
        <taxon>Bacteria</taxon>
        <taxon>Bacillati</taxon>
        <taxon>Actinomycetota</taxon>
        <taxon>Actinomycetes</taxon>
        <taxon>Pseudonocardiales</taxon>
        <taxon>Pseudonocardiaceae</taxon>
        <taxon>Pseudonocardia</taxon>
    </lineage>
</organism>
<proteinExistence type="inferred from homology"/>
<dbReference type="PRINTS" id="PR01438">
    <property type="entry name" value="UNVRSLSTRESS"/>
</dbReference>
<dbReference type="PANTHER" id="PTHR46268:SF6">
    <property type="entry name" value="UNIVERSAL STRESS PROTEIN UP12"/>
    <property type="match status" value="1"/>
</dbReference>
<comment type="similarity">
    <text evidence="1">Belongs to the universal stress protein A family.</text>
</comment>
<evidence type="ECO:0000313" key="4">
    <source>
        <dbReference type="EMBL" id="SFN13372.1"/>
    </source>
</evidence>
<dbReference type="Gene3D" id="3.40.50.620">
    <property type="entry name" value="HUPs"/>
    <property type="match status" value="2"/>
</dbReference>
<reference evidence="4 5" key="1">
    <citation type="submission" date="2016-10" db="EMBL/GenBank/DDBJ databases">
        <authorList>
            <person name="de Groot N.N."/>
        </authorList>
    </citation>
    <scope>NUCLEOTIDE SEQUENCE [LARGE SCALE GENOMIC DNA]</scope>
    <source>
        <strain evidence="4 5">CGMCC 4.1877</strain>
    </source>
</reference>
<keyword evidence="5" id="KW-1185">Reference proteome</keyword>
<feature type="compositionally biased region" description="Basic and acidic residues" evidence="2">
    <location>
        <begin position="312"/>
        <end position="326"/>
    </location>
</feature>
<dbReference type="CDD" id="cd00293">
    <property type="entry name" value="USP-like"/>
    <property type="match status" value="1"/>
</dbReference>
<accession>A0A1I4WJF5</accession>
<dbReference type="RefSeq" id="WP_093340857.1">
    <property type="nucleotide sequence ID" value="NZ_FOUY01000008.1"/>
</dbReference>
<dbReference type="SUPFAM" id="SSF52402">
    <property type="entry name" value="Adenine nucleotide alpha hydrolases-like"/>
    <property type="match status" value="2"/>
</dbReference>
<dbReference type="EMBL" id="FOUY01000008">
    <property type="protein sequence ID" value="SFN13372.1"/>
    <property type="molecule type" value="Genomic_DNA"/>
</dbReference>
<dbReference type="OrthoDB" id="3174546at2"/>
<dbReference type="InterPro" id="IPR006015">
    <property type="entry name" value="Universal_stress_UspA"/>
</dbReference>
<evidence type="ECO:0000256" key="2">
    <source>
        <dbReference type="SAM" id="MobiDB-lite"/>
    </source>
</evidence>
<evidence type="ECO:0000259" key="3">
    <source>
        <dbReference type="Pfam" id="PF00582"/>
    </source>
</evidence>
<gene>
    <name evidence="4" type="ORF">SAMN05216207_1008156</name>
</gene>
<feature type="domain" description="UspA" evidence="3">
    <location>
        <begin position="160"/>
        <end position="294"/>
    </location>
</feature>
<dbReference type="InterPro" id="IPR006016">
    <property type="entry name" value="UspA"/>
</dbReference>
<dbReference type="STRING" id="260086.SAMN05216207_1008156"/>
<feature type="region of interest" description="Disordered" evidence="2">
    <location>
        <begin position="296"/>
        <end position="326"/>
    </location>
</feature>
<evidence type="ECO:0000256" key="1">
    <source>
        <dbReference type="ARBA" id="ARBA00008791"/>
    </source>
</evidence>